<dbReference type="OrthoDB" id="199913at2759"/>
<protein>
    <submittedName>
        <fullName evidence="1">GG12151</fullName>
    </submittedName>
</protein>
<reference evidence="1 2" key="1">
    <citation type="journal article" date="2007" name="Nature">
        <title>Evolution of genes and genomes on the Drosophila phylogeny.</title>
        <authorList>
            <consortium name="Drosophila 12 Genomes Consortium"/>
            <person name="Clark A.G."/>
            <person name="Eisen M.B."/>
            <person name="Smith D.R."/>
            <person name="Bergman C.M."/>
            <person name="Oliver B."/>
            <person name="Markow T.A."/>
            <person name="Kaufman T.C."/>
            <person name="Kellis M."/>
            <person name="Gelbart W."/>
            <person name="Iyer V.N."/>
            <person name="Pollard D.A."/>
            <person name="Sackton T.B."/>
            <person name="Larracuente A.M."/>
            <person name="Singh N.D."/>
            <person name="Abad J.P."/>
            <person name="Abt D.N."/>
            <person name="Adryan B."/>
            <person name="Aguade M."/>
            <person name="Akashi H."/>
            <person name="Anderson W.W."/>
            <person name="Aquadro C.F."/>
            <person name="Ardell D.H."/>
            <person name="Arguello R."/>
            <person name="Artieri C.G."/>
            <person name="Barbash D.A."/>
            <person name="Barker D."/>
            <person name="Barsanti P."/>
            <person name="Batterham P."/>
            <person name="Batzoglou S."/>
            <person name="Begun D."/>
            <person name="Bhutkar A."/>
            <person name="Blanco E."/>
            <person name="Bosak S.A."/>
            <person name="Bradley R.K."/>
            <person name="Brand A.D."/>
            <person name="Brent M.R."/>
            <person name="Brooks A.N."/>
            <person name="Brown R.H."/>
            <person name="Butlin R.K."/>
            <person name="Caggese C."/>
            <person name="Calvi B.R."/>
            <person name="Bernardo de Carvalho A."/>
            <person name="Caspi A."/>
            <person name="Castrezana S."/>
            <person name="Celniker S.E."/>
            <person name="Chang J.L."/>
            <person name="Chapple C."/>
            <person name="Chatterji S."/>
            <person name="Chinwalla A."/>
            <person name="Civetta A."/>
            <person name="Clifton S.W."/>
            <person name="Comeron J.M."/>
            <person name="Costello J.C."/>
            <person name="Coyne J.A."/>
            <person name="Daub J."/>
            <person name="David R.G."/>
            <person name="Delcher A.L."/>
            <person name="Delehaunty K."/>
            <person name="Do C.B."/>
            <person name="Ebling H."/>
            <person name="Edwards K."/>
            <person name="Eickbush T."/>
            <person name="Evans J.D."/>
            <person name="Filipski A."/>
            <person name="Findeiss S."/>
            <person name="Freyhult E."/>
            <person name="Fulton L."/>
            <person name="Fulton R."/>
            <person name="Garcia A.C."/>
            <person name="Gardiner A."/>
            <person name="Garfield D.A."/>
            <person name="Garvin B.E."/>
            <person name="Gibson G."/>
            <person name="Gilbert D."/>
            <person name="Gnerre S."/>
            <person name="Godfrey J."/>
            <person name="Good R."/>
            <person name="Gotea V."/>
            <person name="Gravely B."/>
            <person name="Greenberg A.J."/>
            <person name="Griffiths-Jones S."/>
            <person name="Gross S."/>
            <person name="Guigo R."/>
            <person name="Gustafson E.A."/>
            <person name="Haerty W."/>
            <person name="Hahn M.W."/>
            <person name="Halligan D.L."/>
            <person name="Halpern A.L."/>
            <person name="Halter G.M."/>
            <person name="Han M.V."/>
            <person name="Heger A."/>
            <person name="Hillier L."/>
            <person name="Hinrichs A.S."/>
            <person name="Holmes I."/>
            <person name="Hoskins R.A."/>
            <person name="Hubisz M.J."/>
            <person name="Hultmark D."/>
            <person name="Huntley M.A."/>
            <person name="Jaffe D.B."/>
            <person name="Jagadeeshan S."/>
            <person name="Jeck W.R."/>
            <person name="Johnson J."/>
            <person name="Jones C.D."/>
            <person name="Jordan W.C."/>
            <person name="Karpen G.H."/>
            <person name="Kataoka E."/>
            <person name="Keightley P.D."/>
            <person name="Kheradpour P."/>
            <person name="Kirkness E.F."/>
            <person name="Koerich L.B."/>
            <person name="Kristiansen K."/>
            <person name="Kudrna D."/>
            <person name="Kulathinal R.J."/>
            <person name="Kumar S."/>
            <person name="Kwok R."/>
            <person name="Lander E."/>
            <person name="Langley C.H."/>
            <person name="Lapoint R."/>
            <person name="Lazzaro B.P."/>
            <person name="Lee S.J."/>
            <person name="Levesque L."/>
            <person name="Li R."/>
            <person name="Lin C.F."/>
            <person name="Lin M.F."/>
            <person name="Lindblad-Toh K."/>
            <person name="Llopart A."/>
            <person name="Long M."/>
            <person name="Low L."/>
            <person name="Lozovsky E."/>
            <person name="Lu J."/>
            <person name="Luo M."/>
            <person name="Machado C.A."/>
            <person name="Makalowski W."/>
            <person name="Marzo M."/>
            <person name="Matsuda M."/>
            <person name="Matzkin L."/>
            <person name="McAllister B."/>
            <person name="McBride C.S."/>
            <person name="McKernan B."/>
            <person name="McKernan K."/>
            <person name="Mendez-Lago M."/>
            <person name="Minx P."/>
            <person name="Mollenhauer M.U."/>
            <person name="Montooth K."/>
            <person name="Mount S.M."/>
            <person name="Mu X."/>
            <person name="Myers E."/>
            <person name="Negre B."/>
            <person name="Newfeld S."/>
            <person name="Nielsen R."/>
            <person name="Noor M.A."/>
            <person name="O'Grady P."/>
            <person name="Pachter L."/>
            <person name="Papaceit M."/>
            <person name="Parisi M.J."/>
            <person name="Parisi M."/>
            <person name="Parts L."/>
            <person name="Pedersen J.S."/>
            <person name="Pesole G."/>
            <person name="Phillippy A.M."/>
            <person name="Ponting C.P."/>
            <person name="Pop M."/>
            <person name="Porcelli D."/>
            <person name="Powell J.R."/>
            <person name="Prohaska S."/>
            <person name="Pruitt K."/>
            <person name="Puig M."/>
            <person name="Quesneville H."/>
            <person name="Ram K.R."/>
            <person name="Rand D."/>
            <person name="Rasmussen M.D."/>
            <person name="Reed L.K."/>
            <person name="Reenan R."/>
            <person name="Reily A."/>
            <person name="Remington K.A."/>
            <person name="Rieger T.T."/>
            <person name="Ritchie M.G."/>
            <person name="Robin C."/>
            <person name="Rogers Y.H."/>
            <person name="Rohde C."/>
            <person name="Rozas J."/>
            <person name="Rubenfield M.J."/>
            <person name="Ruiz A."/>
            <person name="Russo S."/>
            <person name="Salzberg S.L."/>
            <person name="Sanchez-Gracia A."/>
            <person name="Saranga D.J."/>
            <person name="Sato H."/>
            <person name="Schaeffer S.W."/>
            <person name="Schatz M.C."/>
            <person name="Schlenke T."/>
            <person name="Schwartz R."/>
            <person name="Segarra C."/>
            <person name="Singh R.S."/>
            <person name="Sirot L."/>
            <person name="Sirota M."/>
            <person name="Sisneros N.B."/>
            <person name="Smith C.D."/>
            <person name="Smith T.F."/>
            <person name="Spieth J."/>
            <person name="Stage D.E."/>
            <person name="Stark A."/>
            <person name="Stephan W."/>
            <person name="Strausberg R.L."/>
            <person name="Strempel S."/>
            <person name="Sturgill D."/>
            <person name="Sutton G."/>
            <person name="Sutton G.G."/>
            <person name="Tao W."/>
            <person name="Teichmann S."/>
            <person name="Tobari Y.N."/>
            <person name="Tomimura Y."/>
            <person name="Tsolas J.M."/>
            <person name="Valente V.L."/>
            <person name="Venter E."/>
            <person name="Venter J.C."/>
            <person name="Vicario S."/>
            <person name="Vieira F.G."/>
            <person name="Vilella A.J."/>
            <person name="Villasante A."/>
            <person name="Walenz B."/>
            <person name="Wang J."/>
            <person name="Wasserman M."/>
            <person name="Watts T."/>
            <person name="Wilson D."/>
            <person name="Wilson R.K."/>
            <person name="Wing R.A."/>
            <person name="Wolfner M.F."/>
            <person name="Wong A."/>
            <person name="Wong G.K."/>
            <person name="Wu C.I."/>
            <person name="Wu G."/>
            <person name="Yamamoto D."/>
            <person name="Yang H.P."/>
            <person name="Yang S.P."/>
            <person name="Yorke J.A."/>
            <person name="Yoshida K."/>
            <person name="Zdobnov E."/>
            <person name="Zhang P."/>
            <person name="Zhang Y."/>
            <person name="Zimin A.V."/>
            <person name="Baldwin J."/>
            <person name="Abdouelleil A."/>
            <person name="Abdulkadir J."/>
            <person name="Abebe A."/>
            <person name="Abera B."/>
            <person name="Abreu J."/>
            <person name="Acer S.C."/>
            <person name="Aftuck L."/>
            <person name="Alexander A."/>
            <person name="An P."/>
            <person name="Anderson E."/>
            <person name="Anderson S."/>
            <person name="Arachi H."/>
            <person name="Azer M."/>
            <person name="Bachantsang P."/>
            <person name="Barry A."/>
            <person name="Bayul T."/>
            <person name="Berlin A."/>
            <person name="Bessette D."/>
            <person name="Bloom T."/>
            <person name="Blye J."/>
            <person name="Boguslavskiy L."/>
            <person name="Bonnet C."/>
            <person name="Boukhgalter B."/>
            <person name="Bourzgui I."/>
            <person name="Brown A."/>
            <person name="Cahill P."/>
            <person name="Channer S."/>
            <person name="Cheshatsang Y."/>
            <person name="Chuda L."/>
            <person name="Citroen M."/>
            <person name="Collymore A."/>
            <person name="Cooke P."/>
            <person name="Costello M."/>
            <person name="D'Aco K."/>
            <person name="Daza R."/>
            <person name="De Haan G."/>
            <person name="DeGray S."/>
            <person name="DeMaso C."/>
            <person name="Dhargay N."/>
            <person name="Dooley K."/>
            <person name="Dooley E."/>
            <person name="Doricent M."/>
            <person name="Dorje P."/>
            <person name="Dorjee K."/>
            <person name="Dupes A."/>
            <person name="Elong R."/>
            <person name="Falk J."/>
            <person name="Farina A."/>
            <person name="Faro S."/>
            <person name="Ferguson D."/>
            <person name="Fisher S."/>
            <person name="Foley C.D."/>
            <person name="Franke A."/>
            <person name="Friedrich D."/>
            <person name="Gadbois L."/>
            <person name="Gearin G."/>
            <person name="Gearin C.R."/>
            <person name="Giannoukos G."/>
            <person name="Goode T."/>
            <person name="Graham J."/>
            <person name="Grandbois E."/>
            <person name="Grewal S."/>
            <person name="Gyaltsen K."/>
            <person name="Hafez N."/>
            <person name="Hagos B."/>
            <person name="Hall J."/>
            <person name="Henson C."/>
            <person name="Hollinger A."/>
            <person name="Honan T."/>
            <person name="Huard M.D."/>
            <person name="Hughes L."/>
            <person name="Hurhula B."/>
            <person name="Husby M.E."/>
            <person name="Kamat A."/>
            <person name="Kanga B."/>
            <person name="Kashin S."/>
            <person name="Khazanovich D."/>
            <person name="Kisner P."/>
            <person name="Lance K."/>
            <person name="Lara M."/>
            <person name="Lee W."/>
            <person name="Lennon N."/>
            <person name="Letendre F."/>
            <person name="LeVine R."/>
            <person name="Lipovsky A."/>
            <person name="Liu X."/>
            <person name="Liu J."/>
            <person name="Liu S."/>
            <person name="Lokyitsang T."/>
            <person name="Lokyitsang Y."/>
            <person name="Lubonja R."/>
            <person name="Lui A."/>
            <person name="MacDonald P."/>
            <person name="Magnisalis V."/>
            <person name="Maru K."/>
            <person name="Matthews C."/>
            <person name="McCusker W."/>
            <person name="McDonough S."/>
            <person name="Mehta T."/>
            <person name="Meldrim J."/>
            <person name="Meneus L."/>
            <person name="Mihai O."/>
            <person name="Mihalev A."/>
            <person name="Mihova T."/>
            <person name="Mittelman R."/>
            <person name="Mlenga V."/>
            <person name="Montmayeur A."/>
            <person name="Mulrain L."/>
            <person name="Navidi A."/>
            <person name="Naylor J."/>
            <person name="Negash T."/>
            <person name="Nguyen T."/>
            <person name="Nguyen N."/>
            <person name="Nicol R."/>
            <person name="Norbu C."/>
            <person name="Norbu N."/>
            <person name="Novod N."/>
            <person name="O'Neill B."/>
            <person name="Osman S."/>
            <person name="Markiewicz E."/>
            <person name="Oyono O.L."/>
            <person name="Patti C."/>
            <person name="Phunkhang P."/>
            <person name="Pierre F."/>
            <person name="Priest M."/>
            <person name="Raghuraman S."/>
            <person name="Rege F."/>
            <person name="Reyes R."/>
            <person name="Rise C."/>
            <person name="Rogov P."/>
            <person name="Ross K."/>
            <person name="Ryan E."/>
            <person name="Settipalli S."/>
            <person name="Shea T."/>
            <person name="Sherpa N."/>
            <person name="Shi L."/>
            <person name="Shih D."/>
            <person name="Sparrow T."/>
            <person name="Spaulding J."/>
            <person name="Stalker J."/>
            <person name="Stange-Thomann N."/>
            <person name="Stavropoulos S."/>
            <person name="Stone C."/>
            <person name="Strader C."/>
            <person name="Tesfaye S."/>
            <person name="Thomson T."/>
            <person name="Thoulutsang Y."/>
            <person name="Thoulutsang D."/>
            <person name="Topham K."/>
            <person name="Topping I."/>
            <person name="Tsamla T."/>
            <person name="Vassiliev H."/>
            <person name="Vo A."/>
            <person name="Wangchuk T."/>
            <person name="Wangdi T."/>
            <person name="Weiand M."/>
            <person name="Wilkinson J."/>
            <person name="Wilson A."/>
            <person name="Yadav S."/>
            <person name="Young G."/>
            <person name="Yu Q."/>
            <person name="Zembek L."/>
            <person name="Zhong D."/>
            <person name="Zimmer A."/>
            <person name="Zwirko Z."/>
            <person name="Jaffe D.B."/>
            <person name="Alvarez P."/>
            <person name="Brockman W."/>
            <person name="Butler J."/>
            <person name="Chin C."/>
            <person name="Gnerre S."/>
            <person name="Grabherr M."/>
            <person name="Kleber M."/>
            <person name="Mauceli E."/>
            <person name="MacCallum I."/>
        </authorList>
    </citation>
    <scope>NUCLEOTIDE SEQUENCE [LARGE SCALE GENOMIC DNA]</scope>
    <source>
        <strain evidence="1 2">TSC#14021-0224.01</strain>
    </source>
</reference>
<dbReference type="HOGENOM" id="CLU_2576317_0_0_1"/>
<dbReference type="EMBL" id="CH954182">
    <property type="protein sequence ID" value="EDV53479.1"/>
    <property type="molecule type" value="Genomic_DNA"/>
</dbReference>
<sequence>MVQYVRFGEDINMRVLIALAAFLAAGDNFGTIKCHDYQAALANECGSTYSGVRMGAINNAYMVEGDFYVPVNGQAPFGKTE</sequence>
<dbReference type="PhylomeDB" id="B3P875"/>
<evidence type="ECO:0000313" key="2">
    <source>
        <dbReference type="Proteomes" id="UP000008711"/>
    </source>
</evidence>
<proteinExistence type="predicted"/>
<accession>B3P875</accession>
<organism evidence="1 2">
    <name type="scientific">Drosophila erecta</name>
    <name type="common">Fruit fly</name>
    <dbReference type="NCBI Taxonomy" id="7220"/>
    <lineage>
        <taxon>Eukaryota</taxon>
        <taxon>Metazoa</taxon>
        <taxon>Ecdysozoa</taxon>
        <taxon>Arthropoda</taxon>
        <taxon>Hexapoda</taxon>
        <taxon>Insecta</taxon>
        <taxon>Pterygota</taxon>
        <taxon>Neoptera</taxon>
        <taxon>Endopterygota</taxon>
        <taxon>Diptera</taxon>
        <taxon>Brachycera</taxon>
        <taxon>Muscomorpha</taxon>
        <taxon>Ephydroidea</taxon>
        <taxon>Drosophilidae</taxon>
        <taxon>Drosophila</taxon>
        <taxon>Sophophora</taxon>
    </lineage>
</organism>
<gene>
    <name evidence="1" type="primary">Dere\GG12151</name>
    <name evidence="1" type="ORF">Dere_GG12151</name>
</gene>
<name>B3P875_DROER</name>
<dbReference type="OMA" id="MGAINNA"/>
<reference evidence="1 2" key="2">
    <citation type="journal article" date="2008" name="Bioinformatics">
        <title>Assembly reconciliation.</title>
        <authorList>
            <person name="Zimin A.V."/>
            <person name="Smith D.R."/>
            <person name="Sutton G."/>
            <person name="Yorke J.A."/>
        </authorList>
    </citation>
    <scope>NUCLEOTIDE SEQUENCE [LARGE SCALE GENOMIC DNA]</scope>
    <source>
        <strain evidence="1 2">TSC#14021-0224.01</strain>
    </source>
</reference>
<dbReference type="Proteomes" id="UP000008711">
    <property type="component" value="Unassembled WGS sequence"/>
</dbReference>
<keyword evidence="2" id="KW-1185">Reference proteome</keyword>
<evidence type="ECO:0000313" key="1">
    <source>
        <dbReference type="EMBL" id="EDV53479.1"/>
    </source>
</evidence>
<dbReference type="AlphaFoldDB" id="B3P875"/>